<name>A0A6M8FG65_9GAMM</name>
<dbReference type="KEGG" id="pcam:HNE05_18295"/>
<reference evidence="1" key="1">
    <citation type="submission" date="2020-07" db="EMBL/GenBank/DDBJ databases">
        <title>Nitrate ammonifying Pseudomonas campi sp. nov. isolated from German agricultural grassland.</title>
        <authorList>
            <person name="Timsy T."/>
            <person name="Ulrich A."/>
            <person name="Spanner T."/>
            <person name="Foesel B."/>
            <person name="Kolb S."/>
            <person name="Horn M.A."/>
            <person name="Behrendt U."/>
        </authorList>
    </citation>
    <scope>NUCLEOTIDE SEQUENCE</scope>
    <source>
        <strain evidence="1">S1-A32-2</strain>
    </source>
</reference>
<accession>A0A6M8FG65</accession>
<sequence>MANITSRLTLAGLAILIVTGAVWLGFASTDRNTAAVSAASPAGAPATVPAPGEASGAAVDPRAAQALLNTPAVQTYQARLQFMADYRRFMQEAAALSAEQRRRQAEALARQIDQREAAAELALSEALLLQLGLAQVQGGDEETQKAHAEQLLARYQMLSQAREARAKVPDARFSQYKSEEKRIVDEVLALDSIPDGLSRDQYLRQRLQEAREQAYQ</sequence>
<gene>
    <name evidence="1" type="ORF">HNE05_18295</name>
</gene>
<evidence type="ECO:0000313" key="2">
    <source>
        <dbReference type="Proteomes" id="UP000501379"/>
    </source>
</evidence>
<organism evidence="1 2">
    <name type="scientific">Aquipseudomonas campi</name>
    <dbReference type="NCBI Taxonomy" id="2731681"/>
    <lineage>
        <taxon>Bacteria</taxon>
        <taxon>Pseudomonadati</taxon>
        <taxon>Pseudomonadota</taxon>
        <taxon>Gammaproteobacteria</taxon>
        <taxon>Pseudomonadales</taxon>
        <taxon>Pseudomonadaceae</taxon>
        <taxon>Aquipseudomonas</taxon>
    </lineage>
</organism>
<proteinExistence type="predicted"/>
<dbReference type="AlphaFoldDB" id="A0A6M8FG65"/>
<evidence type="ECO:0000313" key="1">
    <source>
        <dbReference type="EMBL" id="QKE65223.1"/>
    </source>
</evidence>
<dbReference type="RefSeq" id="WP_173210918.1">
    <property type="nucleotide sequence ID" value="NZ_CP053697.2"/>
</dbReference>
<keyword evidence="2" id="KW-1185">Reference proteome</keyword>
<protein>
    <submittedName>
        <fullName evidence="1">Uncharacterized protein</fullName>
    </submittedName>
</protein>
<dbReference type="Proteomes" id="UP000501379">
    <property type="component" value="Chromosome"/>
</dbReference>
<dbReference type="EMBL" id="CP053697">
    <property type="protein sequence ID" value="QKE65223.1"/>
    <property type="molecule type" value="Genomic_DNA"/>
</dbReference>